<comment type="caution">
    <text evidence="2">The sequence shown here is derived from an EMBL/GenBank/DDBJ whole genome shotgun (WGS) entry which is preliminary data.</text>
</comment>
<sequence length="327" mass="35659">MVRSGYATLIVLQCASAAYTGSIASRATPPDLTSCSAHQGEWAAAKLSLRNPSCCVVSVSGLDYHLSVLKEHFCSPGGPSDLDLRMRVRCGENEVRGVGISRAYEDCYKIYKSITEPSSVKDSVNEFCSGFDVDPSGIPVAHPCVLALEALARGVSSLADGPLEGVCTDVHMRVVFASSYEAKDPMFHTDKCPLRGYVTLAGPGTEYMNRTCFPWEYAALRTLGAEDSSHVKGLRVAESFIVMKGDYYDAPLPDGITPSVLQKVLGKVWMRGAACVHRSPPADGRSWRRVILSLDLADGGDDQEWYEYNKKRGWRSGMTQRKSRLVA</sequence>
<reference evidence="2 3" key="1">
    <citation type="journal article" date="2020" name="G3 (Bethesda)">
        <title>Improved Reference Genome for Cyclotella cryptica CCMP332, a Model for Cell Wall Morphogenesis, Salinity Adaptation, and Lipid Production in Diatoms (Bacillariophyta).</title>
        <authorList>
            <person name="Roberts W.R."/>
            <person name="Downey K.M."/>
            <person name="Ruck E.C."/>
            <person name="Traller J.C."/>
            <person name="Alverson A.J."/>
        </authorList>
    </citation>
    <scope>NUCLEOTIDE SEQUENCE [LARGE SCALE GENOMIC DNA]</scope>
    <source>
        <strain evidence="2 3">CCMP332</strain>
    </source>
</reference>
<proteinExistence type="predicted"/>
<feature type="chain" id="PRO_5044878238" evidence="1">
    <location>
        <begin position="18"/>
        <end position="327"/>
    </location>
</feature>
<keyword evidence="1" id="KW-0732">Signal</keyword>
<gene>
    <name evidence="2" type="ORF">HJC23_009178</name>
</gene>
<feature type="signal peptide" evidence="1">
    <location>
        <begin position="1"/>
        <end position="17"/>
    </location>
</feature>
<evidence type="ECO:0000313" key="3">
    <source>
        <dbReference type="Proteomes" id="UP001516023"/>
    </source>
</evidence>
<name>A0ABD3PKV1_9STRA</name>
<evidence type="ECO:0000313" key="2">
    <source>
        <dbReference type="EMBL" id="KAL3788372.1"/>
    </source>
</evidence>
<accession>A0ABD3PKV1</accession>
<dbReference type="Proteomes" id="UP001516023">
    <property type="component" value="Unassembled WGS sequence"/>
</dbReference>
<dbReference type="Pfam" id="PF08856">
    <property type="entry name" value="DUF1826"/>
    <property type="match status" value="1"/>
</dbReference>
<organism evidence="2 3">
    <name type="scientific">Cyclotella cryptica</name>
    <dbReference type="NCBI Taxonomy" id="29204"/>
    <lineage>
        <taxon>Eukaryota</taxon>
        <taxon>Sar</taxon>
        <taxon>Stramenopiles</taxon>
        <taxon>Ochrophyta</taxon>
        <taxon>Bacillariophyta</taxon>
        <taxon>Coscinodiscophyceae</taxon>
        <taxon>Thalassiosirophycidae</taxon>
        <taxon>Stephanodiscales</taxon>
        <taxon>Stephanodiscaceae</taxon>
        <taxon>Cyclotella</taxon>
    </lineage>
</organism>
<dbReference type="InterPro" id="IPR014955">
    <property type="entry name" value="DUF1826"/>
</dbReference>
<protein>
    <submittedName>
        <fullName evidence="2">Uncharacterized protein</fullName>
    </submittedName>
</protein>
<evidence type="ECO:0000256" key="1">
    <source>
        <dbReference type="SAM" id="SignalP"/>
    </source>
</evidence>
<dbReference type="EMBL" id="JABMIG020000157">
    <property type="protein sequence ID" value="KAL3788372.1"/>
    <property type="molecule type" value="Genomic_DNA"/>
</dbReference>
<dbReference type="AlphaFoldDB" id="A0ABD3PKV1"/>
<keyword evidence="3" id="KW-1185">Reference proteome</keyword>